<keyword evidence="1" id="KW-0472">Membrane</keyword>
<organism evidence="2 3">
    <name type="scientific">Hyalangium rubrum</name>
    <dbReference type="NCBI Taxonomy" id="3103134"/>
    <lineage>
        <taxon>Bacteria</taxon>
        <taxon>Pseudomonadati</taxon>
        <taxon>Myxococcota</taxon>
        <taxon>Myxococcia</taxon>
        <taxon>Myxococcales</taxon>
        <taxon>Cystobacterineae</taxon>
        <taxon>Archangiaceae</taxon>
        <taxon>Hyalangium</taxon>
    </lineage>
</organism>
<evidence type="ECO:0008006" key="4">
    <source>
        <dbReference type="Google" id="ProtNLM"/>
    </source>
</evidence>
<evidence type="ECO:0000256" key="1">
    <source>
        <dbReference type="SAM" id="Phobius"/>
    </source>
</evidence>
<protein>
    <recommendedName>
        <fullName evidence="4">Lipoprotein</fullName>
    </recommendedName>
</protein>
<sequence>MAARYEVRVIAVGREDTEPIEVGKEDFRAAIQMLAHQVGASEDPQETARWLLEEALQADLLAEVESGRVVRMTPLDEDSPLSTNAAQLAAGYQLFCKQQYGGGDCLGLLADGPTLDRADRRTLALALAFGSVLQETRQALQQMVSPQAVLTLLVWTAALYFTLWLVPEPVTKGVAALMTVAFIAWLGASTLWKLMDGWARLVHEADRATSFEQLRESGHEFSKLMGDHTARTLLLVVTAALGGGATRFSQNLPKLPGVERAAAQAQTQGGLRLAAASEVETVAAPAESTFTLMIRNPSGRAAATAEARTGATILIRHQGGNRQILIRGQRWHVPADRSIKEVPTKDLVGDQLQAAAERAARNWSPGHLTAAERNAIRNARSEGRHLEANLWERMYRGRWVENQLRREFPRLQWSPKGVDAMDPTTGLRYEILSGTSSNMELHGRRMAEEFFRLITF</sequence>
<proteinExistence type="predicted"/>
<feature type="transmembrane region" description="Helical" evidence="1">
    <location>
        <begin position="173"/>
        <end position="192"/>
    </location>
</feature>
<dbReference type="EMBL" id="JAXIVS010000002">
    <property type="protein sequence ID" value="MDY7226409.1"/>
    <property type="molecule type" value="Genomic_DNA"/>
</dbReference>
<dbReference type="Proteomes" id="UP001291309">
    <property type="component" value="Unassembled WGS sequence"/>
</dbReference>
<dbReference type="RefSeq" id="WP_321545128.1">
    <property type="nucleotide sequence ID" value="NZ_JAXIVS010000002.1"/>
</dbReference>
<keyword evidence="1" id="KW-1133">Transmembrane helix</keyword>
<keyword evidence="3" id="KW-1185">Reference proteome</keyword>
<accession>A0ABU5H0F6</accession>
<reference evidence="2 3" key="1">
    <citation type="submission" date="2023-12" db="EMBL/GenBank/DDBJ databases">
        <title>the genome sequence of Hyalangium sp. s54d21.</title>
        <authorList>
            <person name="Zhang X."/>
        </authorList>
    </citation>
    <scope>NUCLEOTIDE SEQUENCE [LARGE SCALE GENOMIC DNA]</scope>
    <source>
        <strain evidence="3">s54d21</strain>
    </source>
</reference>
<evidence type="ECO:0000313" key="3">
    <source>
        <dbReference type="Proteomes" id="UP001291309"/>
    </source>
</evidence>
<name>A0ABU5H0F6_9BACT</name>
<evidence type="ECO:0000313" key="2">
    <source>
        <dbReference type="EMBL" id="MDY7226409.1"/>
    </source>
</evidence>
<comment type="caution">
    <text evidence="2">The sequence shown here is derived from an EMBL/GenBank/DDBJ whole genome shotgun (WGS) entry which is preliminary data.</text>
</comment>
<gene>
    <name evidence="2" type="ORF">SYV04_08435</name>
</gene>
<feature type="transmembrane region" description="Helical" evidence="1">
    <location>
        <begin position="148"/>
        <end position="167"/>
    </location>
</feature>
<keyword evidence="1" id="KW-0812">Transmembrane</keyword>